<proteinExistence type="predicted"/>
<name>A0AAW2UKV4_SESRA</name>
<reference evidence="1" key="2">
    <citation type="journal article" date="2024" name="Plant">
        <title>Genomic evolution and insights into agronomic trait innovations of Sesamum species.</title>
        <authorList>
            <person name="Miao H."/>
            <person name="Wang L."/>
            <person name="Qu L."/>
            <person name="Liu H."/>
            <person name="Sun Y."/>
            <person name="Le M."/>
            <person name="Wang Q."/>
            <person name="Wei S."/>
            <person name="Zheng Y."/>
            <person name="Lin W."/>
            <person name="Duan Y."/>
            <person name="Cao H."/>
            <person name="Xiong S."/>
            <person name="Wang X."/>
            <person name="Wei L."/>
            <person name="Li C."/>
            <person name="Ma Q."/>
            <person name="Ju M."/>
            <person name="Zhao R."/>
            <person name="Li G."/>
            <person name="Mu C."/>
            <person name="Tian Q."/>
            <person name="Mei H."/>
            <person name="Zhang T."/>
            <person name="Gao T."/>
            <person name="Zhang H."/>
        </authorList>
    </citation>
    <scope>NUCLEOTIDE SEQUENCE</scope>
    <source>
        <strain evidence="1">G02</strain>
    </source>
</reference>
<dbReference type="AlphaFoldDB" id="A0AAW2UKV4"/>
<accession>A0AAW2UKV4</accession>
<reference evidence="1" key="1">
    <citation type="submission" date="2020-06" db="EMBL/GenBank/DDBJ databases">
        <authorList>
            <person name="Li T."/>
            <person name="Hu X."/>
            <person name="Zhang T."/>
            <person name="Song X."/>
            <person name="Zhang H."/>
            <person name="Dai N."/>
            <person name="Sheng W."/>
            <person name="Hou X."/>
            <person name="Wei L."/>
        </authorList>
    </citation>
    <scope>NUCLEOTIDE SEQUENCE</scope>
    <source>
        <strain evidence="1">G02</strain>
        <tissue evidence="1">Leaf</tissue>
    </source>
</reference>
<dbReference type="EMBL" id="JACGWJ010000005">
    <property type="protein sequence ID" value="KAL0417985.1"/>
    <property type="molecule type" value="Genomic_DNA"/>
</dbReference>
<comment type="caution">
    <text evidence="1">The sequence shown here is derived from an EMBL/GenBank/DDBJ whole genome shotgun (WGS) entry which is preliminary data.</text>
</comment>
<protein>
    <submittedName>
        <fullName evidence="1">E3 ubiquitin-protein ligase CHIP</fullName>
    </submittedName>
</protein>
<feature type="non-terminal residue" evidence="1">
    <location>
        <position position="1"/>
    </location>
</feature>
<organism evidence="1">
    <name type="scientific">Sesamum radiatum</name>
    <name type="common">Black benniseed</name>
    <dbReference type="NCBI Taxonomy" id="300843"/>
    <lineage>
        <taxon>Eukaryota</taxon>
        <taxon>Viridiplantae</taxon>
        <taxon>Streptophyta</taxon>
        <taxon>Embryophyta</taxon>
        <taxon>Tracheophyta</taxon>
        <taxon>Spermatophyta</taxon>
        <taxon>Magnoliopsida</taxon>
        <taxon>eudicotyledons</taxon>
        <taxon>Gunneridae</taxon>
        <taxon>Pentapetalae</taxon>
        <taxon>asterids</taxon>
        <taxon>lamiids</taxon>
        <taxon>Lamiales</taxon>
        <taxon>Pedaliaceae</taxon>
        <taxon>Sesamum</taxon>
    </lineage>
</organism>
<sequence>AVDLGRGANPKGYMVEEIWQELAKAKYLLWEHESTRRSWELQNLKQLEALDRVFNKAAEDDSPTEVSIHPHIFK</sequence>
<gene>
    <name evidence="1" type="ORF">Sradi_1212000</name>
</gene>
<evidence type="ECO:0000313" key="1">
    <source>
        <dbReference type="EMBL" id="KAL0417985.1"/>
    </source>
</evidence>